<keyword evidence="2 5" id="KW-0812">Transmembrane</keyword>
<dbReference type="InterPro" id="IPR052954">
    <property type="entry name" value="GPCR-Ligand_Int"/>
</dbReference>
<dbReference type="WBParaSite" id="PSAMB.scaffold4426size14652.g24290.t1">
    <property type="protein sequence ID" value="PSAMB.scaffold4426size14652.g24290.t1"/>
    <property type="gene ID" value="PSAMB.scaffold4426size14652.g24290"/>
</dbReference>
<keyword evidence="7" id="KW-1185">Reference proteome</keyword>
<organism evidence="7 8">
    <name type="scientific">Plectus sambesii</name>
    <dbReference type="NCBI Taxonomy" id="2011161"/>
    <lineage>
        <taxon>Eukaryota</taxon>
        <taxon>Metazoa</taxon>
        <taxon>Ecdysozoa</taxon>
        <taxon>Nematoda</taxon>
        <taxon>Chromadorea</taxon>
        <taxon>Plectida</taxon>
        <taxon>Plectina</taxon>
        <taxon>Plectoidea</taxon>
        <taxon>Plectidae</taxon>
        <taxon>Plectus</taxon>
    </lineage>
</organism>
<feature type="transmembrane region" description="Helical" evidence="5">
    <location>
        <begin position="121"/>
        <end position="142"/>
    </location>
</feature>
<accession>A0A914WKC3</accession>
<reference evidence="8" key="1">
    <citation type="submission" date="2022-11" db="UniProtKB">
        <authorList>
            <consortium name="WormBaseParasite"/>
        </authorList>
    </citation>
    <scope>IDENTIFICATION</scope>
</reference>
<evidence type="ECO:0000313" key="8">
    <source>
        <dbReference type="WBParaSite" id="PSAMB.scaffold4426size14652.g24290.t1"/>
    </source>
</evidence>
<dbReference type="GO" id="GO:0004930">
    <property type="term" value="F:G protein-coupled receptor activity"/>
    <property type="evidence" value="ECO:0007669"/>
    <property type="project" value="InterPro"/>
</dbReference>
<dbReference type="SUPFAM" id="SSF81321">
    <property type="entry name" value="Family A G protein-coupled receptor-like"/>
    <property type="match status" value="1"/>
</dbReference>
<dbReference type="Proteomes" id="UP000887566">
    <property type="component" value="Unplaced"/>
</dbReference>
<feature type="transmembrane region" description="Helical" evidence="5">
    <location>
        <begin position="163"/>
        <end position="180"/>
    </location>
</feature>
<dbReference type="Gene3D" id="1.10.490.10">
    <property type="entry name" value="Globins"/>
    <property type="match status" value="1"/>
</dbReference>
<dbReference type="Gene3D" id="1.20.1070.10">
    <property type="entry name" value="Rhodopsin 7-helix transmembrane proteins"/>
    <property type="match status" value="1"/>
</dbReference>
<feature type="transmembrane region" description="Helical" evidence="5">
    <location>
        <begin position="281"/>
        <end position="305"/>
    </location>
</feature>
<evidence type="ECO:0000256" key="1">
    <source>
        <dbReference type="ARBA" id="ARBA00004370"/>
    </source>
</evidence>
<keyword evidence="3 5" id="KW-1133">Transmembrane helix</keyword>
<dbReference type="InterPro" id="IPR000276">
    <property type="entry name" value="GPCR_Rhodpsn"/>
</dbReference>
<name>A0A914WKC3_9BILA</name>
<dbReference type="GO" id="GO:0020037">
    <property type="term" value="F:heme binding"/>
    <property type="evidence" value="ECO:0007669"/>
    <property type="project" value="InterPro"/>
</dbReference>
<dbReference type="Pfam" id="PF00001">
    <property type="entry name" value="7tm_1"/>
    <property type="match status" value="1"/>
</dbReference>
<evidence type="ECO:0000256" key="3">
    <source>
        <dbReference type="ARBA" id="ARBA00022989"/>
    </source>
</evidence>
<dbReference type="InterPro" id="IPR017452">
    <property type="entry name" value="GPCR_Rhodpsn_7TM"/>
</dbReference>
<comment type="subcellular location">
    <subcellularLocation>
        <location evidence="1">Membrane</location>
    </subcellularLocation>
</comment>
<dbReference type="InterPro" id="IPR009050">
    <property type="entry name" value="Globin-like_sf"/>
</dbReference>
<dbReference type="SUPFAM" id="SSF46458">
    <property type="entry name" value="Globin-like"/>
    <property type="match status" value="1"/>
</dbReference>
<evidence type="ECO:0000259" key="6">
    <source>
        <dbReference type="PROSITE" id="PS50262"/>
    </source>
</evidence>
<feature type="transmembrane region" description="Helical" evidence="5">
    <location>
        <begin position="325"/>
        <end position="341"/>
    </location>
</feature>
<dbReference type="AlphaFoldDB" id="A0A914WKC3"/>
<dbReference type="PROSITE" id="PS00237">
    <property type="entry name" value="G_PROTEIN_RECEP_F1_1"/>
    <property type="match status" value="1"/>
</dbReference>
<dbReference type="PANTHER" id="PTHR46641">
    <property type="entry name" value="FMRFAMIDE RECEPTOR-RELATED"/>
    <property type="match status" value="1"/>
</dbReference>
<dbReference type="GO" id="GO:0019825">
    <property type="term" value="F:oxygen binding"/>
    <property type="evidence" value="ECO:0007669"/>
    <property type="project" value="InterPro"/>
</dbReference>
<dbReference type="InterPro" id="IPR012292">
    <property type="entry name" value="Globin/Proto"/>
</dbReference>
<dbReference type="PROSITE" id="PS50262">
    <property type="entry name" value="G_PROTEIN_RECEP_F1_2"/>
    <property type="match status" value="1"/>
</dbReference>
<dbReference type="GO" id="GO:0016020">
    <property type="term" value="C:membrane"/>
    <property type="evidence" value="ECO:0007669"/>
    <property type="project" value="UniProtKB-SubCell"/>
</dbReference>
<evidence type="ECO:0000256" key="2">
    <source>
        <dbReference type="ARBA" id="ARBA00022692"/>
    </source>
</evidence>
<feature type="transmembrane region" description="Helical" evidence="5">
    <location>
        <begin position="37"/>
        <end position="58"/>
    </location>
</feature>
<protein>
    <submittedName>
        <fullName evidence="8">G-protein coupled receptors family 1 profile domain-containing protein</fullName>
    </submittedName>
</protein>
<evidence type="ECO:0000313" key="7">
    <source>
        <dbReference type="Proteomes" id="UP000887566"/>
    </source>
</evidence>
<dbReference type="PANTHER" id="PTHR46641:SF10">
    <property type="entry name" value="G-PROTEIN COUPLED RECEPTORS FAMILY 1 PROFILE DOMAIN-CONTAINING PROTEIN"/>
    <property type="match status" value="1"/>
</dbReference>
<proteinExistence type="predicted"/>
<feature type="domain" description="G-protein coupled receptors family 1 profile" evidence="6">
    <location>
        <begin position="58"/>
        <end position="341"/>
    </location>
</feature>
<feature type="transmembrane region" description="Helical" evidence="5">
    <location>
        <begin position="79"/>
        <end position="101"/>
    </location>
</feature>
<keyword evidence="4 5" id="KW-0472">Membrane</keyword>
<sequence>MIVVTNTPLLYYYYQTHNDTQSAATFGMRNKLCFTTTPAFCYIAAPITAMLAIFGIVSNIRTFLSTIRNKPWGHRLSHYVQALCLWDASLLTGILTLKALFCLQARYKPMELWSPMEALLALSLSPLVDVCVTGSTWVIVAITADRYMAVSQPLRERTRSERSVKWISAAIVIFSMAINLPRSIYEYHMSDCVNWRVVHIEETEDNRQTVRFYIMFGRIIPDLLFRSPIPILISIFLTFKIVKHCGKRLSRKEHRNLLPNVSNNSGVHSISSKADNLKSPWLLFMLNGKFLVCSVMYIGSTAVLWLDNHPISDLPGSLVQTLKEFGTLLIVVHSATNWIFFHKVRQTFLRSHPHPILPSQERLSLERELSVPDYVIFDASEKHCLTSIWAKIDVSKLGTKLLITLLENNPSLIKSICPQLDDGIFDRDELLRQPRISFVGSRINQFVEQMMKTLNDENMTKEDFAQIRMELRSIGIVHFVERVKITNQDWFLTKRFLVDLMMERCEKGDLREHTNVANKFASFIIHEMKNGYMCEAARVAHQSNSQFDQDQQALGGVFPISTAVVHKPRHLNYSSSCPSMYSPEGCTTLPTTLSTPAETSSMLNVAHDYIASIDARGDADVIIFV</sequence>
<feature type="transmembrane region" description="Helical" evidence="5">
    <location>
        <begin position="223"/>
        <end position="242"/>
    </location>
</feature>
<evidence type="ECO:0000256" key="5">
    <source>
        <dbReference type="SAM" id="Phobius"/>
    </source>
</evidence>
<evidence type="ECO:0000256" key="4">
    <source>
        <dbReference type="ARBA" id="ARBA00023136"/>
    </source>
</evidence>